<evidence type="ECO:0000313" key="2">
    <source>
        <dbReference type="Proteomes" id="UP001215598"/>
    </source>
</evidence>
<dbReference type="EMBL" id="JARKIB010000444">
    <property type="protein sequence ID" value="KAJ7707252.1"/>
    <property type="molecule type" value="Genomic_DNA"/>
</dbReference>
<accession>A0AAD7MA12</accession>
<protein>
    <submittedName>
        <fullName evidence="1">Uncharacterized protein</fullName>
    </submittedName>
</protein>
<dbReference type="AlphaFoldDB" id="A0AAD7MA12"/>
<organism evidence="1 2">
    <name type="scientific">Mycena metata</name>
    <dbReference type="NCBI Taxonomy" id="1033252"/>
    <lineage>
        <taxon>Eukaryota</taxon>
        <taxon>Fungi</taxon>
        <taxon>Dikarya</taxon>
        <taxon>Basidiomycota</taxon>
        <taxon>Agaricomycotina</taxon>
        <taxon>Agaricomycetes</taxon>
        <taxon>Agaricomycetidae</taxon>
        <taxon>Agaricales</taxon>
        <taxon>Marasmiineae</taxon>
        <taxon>Mycenaceae</taxon>
        <taxon>Mycena</taxon>
    </lineage>
</organism>
<name>A0AAD7MA12_9AGAR</name>
<reference evidence="1" key="1">
    <citation type="submission" date="2023-03" db="EMBL/GenBank/DDBJ databases">
        <title>Massive genome expansion in bonnet fungi (Mycena s.s.) driven by repeated elements and novel gene families across ecological guilds.</title>
        <authorList>
            <consortium name="Lawrence Berkeley National Laboratory"/>
            <person name="Harder C.B."/>
            <person name="Miyauchi S."/>
            <person name="Viragh M."/>
            <person name="Kuo A."/>
            <person name="Thoen E."/>
            <person name="Andreopoulos B."/>
            <person name="Lu D."/>
            <person name="Skrede I."/>
            <person name="Drula E."/>
            <person name="Henrissat B."/>
            <person name="Morin E."/>
            <person name="Kohler A."/>
            <person name="Barry K."/>
            <person name="LaButti K."/>
            <person name="Morin E."/>
            <person name="Salamov A."/>
            <person name="Lipzen A."/>
            <person name="Mereny Z."/>
            <person name="Hegedus B."/>
            <person name="Baldrian P."/>
            <person name="Stursova M."/>
            <person name="Weitz H."/>
            <person name="Taylor A."/>
            <person name="Grigoriev I.V."/>
            <person name="Nagy L.G."/>
            <person name="Martin F."/>
            <person name="Kauserud H."/>
        </authorList>
    </citation>
    <scope>NUCLEOTIDE SEQUENCE</scope>
    <source>
        <strain evidence="1">CBHHK182m</strain>
    </source>
</reference>
<dbReference type="Proteomes" id="UP001215598">
    <property type="component" value="Unassembled WGS sequence"/>
</dbReference>
<keyword evidence="2" id="KW-1185">Reference proteome</keyword>
<proteinExistence type="predicted"/>
<sequence length="496" mass="53784">MPHLNRLGRGTGCTGMVGQFSPGGHFCLGPEIQPDRGSVRRTRSGLCAKVEIIPKGRWHALFQPLGAGDLLQGNGWSIFAWGAVFGWEPRSSLSEDWSLACPISTVGPRGPTAGEWLVNFRLAGSFWLGAEIQPDRGSARGTCCRGMVGQFWLGGIFASDPRFSMSEDRLHQVETVYGTCCRAIVGQISPGGQFLAGTRDPACLKISHQVKTVVGIPHLNCWAQGAHCRGMVGQFLAGGHFCLGPEIQHERGSVAPGRNCVSCLILTVGPRGPAAGQSLGKSRLGGNFWLGPKIQPDRGSVPRTTSELRGGPAAGEWLVNFWLGGIFASDPRFSMSEDRSHQVETVYVRVDIMPKVGDLLQGNRWANLAWGAIFGWDPRSSLSEDFAPGQNCVEGLKSCLWVNNMPYFNHWCRGNACLTSTFGAGEPAAGKWLVNFRLVKIGPLHKVETVWKRFTSCLRVVSMPRLERWGRGICCRAMVGQISPGGQFLVGTRDPA</sequence>
<evidence type="ECO:0000313" key="1">
    <source>
        <dbReference type="EMBL" id="KAJ7707252.1"/>
    </source>
</evidence>
<gene>
    <name evidence="1" type="ORF">B0H16DRAFT_1481603</name>
</gene>
<comment type="caution">
    <text evidence="1">The sequence shown here is derived from an EMBL/GenBank/DDBJ whole genome shotgun (WGS) entry which is preliminary data.</text>
</comment>